<evidence type="ECO:0008006" key="3">
    <source>
        <dbReference type="Google" id="ProtNLM"/>
    </source>
</evidence>
<proteinExistence type="predicted"/>
<accession>A0A7C6EJ10</accession>
<feature type="transmembrane region" description="Helical" evidence="1">
    <location>
        <begin position="141"/>
        <end position="160"/>
    </location>
</feature>
<reference evidence="2" key="1">
    <citation type="journal article" date="2020" name="mSystems">
        <title>Genome- and Community-Level Interaction Insights into Carbon Utilization and Element Cycling Functions of Hydrothermarchaeota in Hydrothermal Sediment.</title>
        <authorList>
            <person name="Zhou Z."/>
            <person name="Liu Y."/>
            <person name="Xu W."/>
            <person name="Pan J."/>
            <person name="Luo Z.H."/>
            <person name="Li M."/>
        </authorList>
    </citation>
    <scope>NUCLEOTIDE SEQUENCE [LARGE SCALE GENOMIC DNA]</scope>
    <source>
        <strain evidence="2">SpSt-783</strain>
    </source>
</reference>
<evidence type="ECO:0000313" key="2">
    <source>
        <dbReference type="EMBL" id="HHS62305.1"/>
    </source>
</evidence>
<name>A0A7C6EJ10_UNCW3</name>
<keyword evidence="1" id="KW-0472">Membrane</keyword>
<dbReference type="AlphaFoldDB" id="A0A7C6EJ10"/>
<comment type="caution">
    <text evidence="2">The sequence shown here is derived from an EMBL/GenBank/DDBJ whole genome shotgun (WGS) entry which is preliminary data.</text>
</comment>
<protein>
    <recommendedName>
        <fullName evidence="3">Protein BatD</fullName>
    </recommendedName>
</protein>
<keyword evidence="1" id="KW-0812">Transmembrane</keyword>
<organism evidence="2">
    <name type="scientific">candidate division WOR-3 bacterium</name>
    <dbReference type="NCBI Taxonomy" id="2052148"/>
    <lineage>
        <taxon>Bacteria</taxon>
        <taxon>Bacteria division WOR-3</taxon>
    </lineage>
</organism>
<keyword evidence="1" id="KW-1133">Transmembrane helix</keyword>
<sequence length="292" mass="33609">MILLLWFIFSQFEAKADLAKGSINKKLTIGDPFEILIEVSIPANKNISEPFIDSIEPFAIIKQKHKIIQEKGKAKHSYRLQVSAFNIGELKFPPVKFLLREGSKTDTIQTNPVDIKITGTLPQGMKDINDIKEMIDFPNPLPVIILIIVICAGVIAFLGIKFYKKLKQKRILTEEKIPCWTRALNAIDSLLKEDFIKKGMIKKFYYTLTEILKRYLEERFQFPAVEQTTTEIFHSMKSLKIPLREDFQHIFSYADMVKYAKFIPPQDATDSIVNKAKELILKTVPEDKGEKE</sequence>
<evidence type="ECO:0000256" key="1">
    <source>
        <dbReference type="SAM" id="Phobius"/>
    </source>
</evidence>
<gene>
    <name evidence="2" type="ORF">ENV70_01640</name>
</gene>
<dbReference type="EMBL" id="DTHJ01000039">
    <property type="protein sequence ID" value="HHS62305.1"/>
    <property type="molecule type" value="Genomic_DNA"/>
</dbReference>